<dbReference type="AlphaFoldDB" id="A0AAD6UJZ1"/>
<gene>
    <name evidence="2" type="ORF">B0H15DRAFT_943809</name>
</gene>
<organism evidence="2 3">
    <name type="scientific">Mycena belliarum</name>
    <dbReference type="NCBI Taxonomy" id="1033014"/>
    <lineage>
        <taxon>Eukaryota</taxon>
        <taxon>Fungi</taxon>
        <taxon>Dikarya</taxon>
        <taxon>Basidiomycota</taxon>
        <taxon>Agaricomycotina</taxon>
        <taxon>Agaricomycetes</taxon>
        <taxon>Agaricomycetidae</taxon>
        <taxon>Agaricales</taxon>
        <taxon>Marasmiineae</taxon>
        <taxon>Mycenaceae</taxon>
        <taxon>Mycena</taxon>
    </lineage>
</organism>
<feature type="compositionally biased region" description="Polar residues" evidence="1">
    <location>
        <begin position="70"/>
        <end position="85"/>
    </location>
</feature>
<evidence type="ECO:0000256" key="1">
    <source>
        <dbReference type="SAM" id="MobiDB-lite"/>
    </source>
</evidence>
<evidence type="ECO:0000313" key="2">
    <source>
        <dbReference type="EMBL" id="KAJ7101495.1"/>
    </source>
</evidence>
<feature type="region of interest" description="Disordered" evidence="1">
    <location>
        <begin position="21"/>
        <end position="99"/>
    </location>
</feature>
<keyword evidence="3" id="KW-1185">Reference proteome</keyword>
<comment type="caution">
    <text evidence="2">The sequence shown here is derived from an EMBL/GenBank/DDBJ whole genome shotgun (WGS) entry which is preliminary data.</text>
</comment>
<proteinExistence type="predicted"/>
<reference evidence="2" key="1">
    <citation type="submission" date="2023-03" db="EMBL/GenBank/DDBJ databases">
        <title>Massive genome expansion in bonnet fungi (Mycena s.s.) driven by repeated elements and novel gene families across ecological guilds.</title>
        <authorList>
            <consortium name="Lawrence Berkeley National Laboratory"/>
            <person name="Harder C.B."/>
            <person name="Miyauchi S."/>
            <person name="Viragh M."/>
            <person name="Kuo A."/>
            <person name="Thoen E."/>
            <person name="Andreopoulos B."/>
            <person name="Lu D."/>
            <person name="Skrede I."/>
            <person name="Drula E."/>
            <person name="Henrissat B."/>
            <person name="Morin E."/>
            <person name="Kohler A."/>
            <person name="Barry K."/>
            <person name="LaButti K."/>
            <person name="Morin E."/>
            <person name="Salamov A."/>
            <person name="Lipzen A."/>
            <person name="Mereny Z."/>
            <person name="Hegedus B."/>
            <person name="Baldrian P."/>
            <person name="Stursova M."/>
            <person name="Weitz H."/>
            <person name="Taylor A."/>
            <person name="Grigoriev I.V."/>
            <person name="Nagy L.G."/>
            <person name="Martin F."/>
            <person name="Kauserud H."/>
        </authorList>
    </citation>
    <scope>NUCLEOTIDE SEQUENCE</scope>
    <source>
        <strain evidence="2">CBHHK173m</strain>
    </source>
</reference>
<protein>
    <submittedName>
        <fullName evidence="2">Uncharacterized protein</fullName>
    </submittedName>
</protein>
<feature type="compositionally biased region" description="Low complexity" evidence="1">
    <location>
        <begin position="40"/>
        <end position="54"/>
    </location>
</feature>
<dbReference type="Proteomes" id="UP001222325">
    <property type="component" value="Unassembled WGS sequence"/>
</dbReference>
<accession>A0AAD6UJZ1</accession>
<name>A0AAD6UJZ1_9AGAR</name>
<dbReference type="EMBL" id="JARJCN010000004">
    <property type="protein sequence ID" value="KAJ7101495.1"/>
    <property type="molecule type" value="Genomic_DNA"/>
</dbReference>
<sequence length="127" mass="14039">MPVFQSSSTWTLLIVDGEIQPDPTTHHRYYTAEDFQSLTRPASAPRNPSRRAANTENSQRSTDRHGAPVSTPSVSLGPPTSTQLRPLSPRRTRASDLPNLRIKAAEASRRARIYARAGQRLGAGYRT</sequence>
<evidence type="ECO:0000313" key="3">
    <source>
        <dbReference type="Proteomes" id="UP001222325"/>
    </source>
</evidence>